<dbReference type="AlphaFoldDB" id="A0A845PU07"/>
<evidence type="ECO:0000313" key="1">
    <source>
        <dbReference type="EMBL" id="NAW51304.1"/>
    </source>
</evidence>
<name>A0A845PU07_9FLAO</name>
<dbReference type="RefSeq" id="WP_166519585.1">
    <property type="nucleotide sequence ID" value="NZ_JAAABJ010000518.1"/>
</dbReference>
<keyword evidence="2" id="KW-1185">Reference proteome</keyword>
<gene>
    <name evidence="1" type="ORF">GNY06_07900</name>
</gene>
<proteinExistence type="predicted"/>
<sequence>MAKTKKIRLDCNDCEPINIGLIRLKHPIPAHLFFFKINRYTAFPFYRIENFMTRNAAIEYEFLCMQAQDEKSENIYQIIANKSFVKRNNTALNLFEGVADQSYLLEDYQDVDFLIKTKDSYPDFSLILLPENAIFPIQEYQIQPNELIYQYIQENE</sequence>
<reference evidence="1 2" key="1">
    <citation type="submission" date="2019-11" db="EMBL/GenBank/DDBJ databases">
        <title>Characterization of Elizabethkingia argenteiflava sp. nov., isolated from inner surface of Soybean Pods.</title>
        <authorList>
            <person name="Mo S."/>
        </authorList>
    </citation>
    <scope>NUCLEOTIDE SEQUENCE [LARGE SCALE GENOMIC DNA]</scope>
    <source>
        <strain evidence="1 2">YB22</strain>
    </source>
</reference>
<dbReference type="Proteomes" id="UP000553459">
    <property type="component" value="Unassembled WGS sequence"/>
</dbReference>
<evidence type="ECO:0000313" key="2">
    <source>
        <dbReference type="Proteomes" id="UP000553459"/>
    </source>
</evidence>
<protein>
    <submittedName>
        <fullName evidence="1">IPExxxVDY family protein</fullName>
    </submittedName>
</protein>
<dbReference type="InterPro" id="IPR047690">
    <property type="entry name" value="IPExxxVDY_fam"/>
</dbReference>
<accession>A0A845PU07</accession>
<dbReference type="NCBIfam" id="NF033205">
    <property type="entry name" value="IPExxxVDY"/>
    <property type="match status" value="1"/>
</dbReference>
<organism evidence="1 2">
    <name type="scientific">Elizabethkingia argenteiflava</name>
    <dbReference type="NCBI Taxonomy" id="2681556"/>
    <lineage>
        <taxon>Bacteria</taxon>
        <taxon>Pseudomonadati</taxon>
        <taxon>Bacteroidota</taxon>
        <taxon>Flavobacteriia</taxon>
        <taxon>Flavobacteriales</taxon>
        <taxon>Weeksellaceae</taxon>
        <taxon>Elizabethkingia</taxon>
    </lineage>
</organism>
<dbReference type="EMBL" id="JAAABJ010000518">
    <property type="protein sequence ID" value="NAW51304.1"/>
    <property type="molecule type" value="Genomic_DNA"/>
</dbReference>
<comment type="caution">
    <text evidence="1">The sequence shown here is derived from an EMBL/GenBank/DDBJ whole genome shotgun (WGS) entry which is preliminary data.</text>
</comment>